<keyword evidence="3 7" id="KW-0812">Transmembrane</keyword>
<dbReference type="Pfam" id="PF08449">
    <property type="entry name" value="UAA"/>
    <property type="match status" value="1"/>
</dbReference>
<comment type="subcellular location">
    <subcellularLocation>
        <location evidence="1">Membrane</location>
        <topology evidence="1">Multi-pass membrane protein</topology>
    </subcellularLocation>
</comment>
<dbReference type="PANTHER" id="PTHR10778:SF13">
    <property type="entry name" value="ADENOSINE 3'-PHOSPHO 5'-PHOSPHOSULFATE TRANSPORTER 1"/>
    <property type="match status" value="1"/>
</dbReference>
<keyword evidence="5 7" id="KW-0472">Membrane</keyword>
<name>A0A7R9YCU3_9STRA</name>
<evidence type="ECO:0008006" key="9">
    <source>
        <dbReference type="Google" id="ProtNLM"/>
    </source>
</evidence>
<evidence type="ECO:0000313" key="8">
    <source>
        <dbReference type="EMBL" id="CAD8258156.1"/>
    </source>
</evidence>
<dbReference type="EMBL" id="HBEA01009958">
    <property type="protein sequence ID" value="CAD8258156.1"/>
    <property type="molecule type" value="Transcribed_RNA"/>
</dbReference>
<feature type="transmembrane region" description="Helical" evidence="7">
    <location>
        <begin position="360"/>
        <end position="377"/>
    </location>
</feature>
<evidence type="ECO:0000256" key="1">
    <source>
        <dbReference type="ARBA" id="ARBA00004141"/>
    </source>
</evidence>
<keyword evidence="4 7" id="KW-1133">Transmembrane helix</keyword>
<feature type="compositionally biased region" description="Basic and acidic residues" evidence="6">
    <location>
        <begin position="1"/>
        <end position="16"/>
    </location>
</feature>
<organism evidence="8">
    <name type="scientific">Pinguiococcus pyrenoidosus</name>
    <dbReference type="NCBI Taxonomy" id="172671"/>
    <lineage>
        <taxon>Eukaryota</taxon>
        <taxon>Sar</taxon>
        <taxon>Stramenopiles</taxon>
        <taxon>Ochrophyta</taxon>
        <taxon>Pinguiophyceae</taxon>
        <taxon>Pinguiochrysidales</taxon>
        <taxon>Pinguiochrysidaceae</taxon>
        <taxon>Pinguiococcus</taxon>
    </lineage>
</organism>
<evidence type="ECO:0000256" key="4">
    <source>
        <dbReference type="ARBA" id="ARBA00022989"/>
    </source>
</evidence>
<dbReference type="GO" id="GO:0005789">
    <property type="term" value="C:endoplasmic reticulum membrane"/>
    <property type="evidence" value="ECO:0007669"/>
    <property type="project" value="TreeGrafter"/>
</dbReference>
<sequence length="381" mass="41910">MSEMRRRISIAERQESGDGGSSASGQGGQEGYSNGMLQLGCALGLQLAYVSWGVLQERIMTGTYDLSTGGEASFPSVTFLVFSNRFFAVLTAAVVLLLTRTATPSEMAHHLPEEDPAQTEAPESKGSLMSLLRYATVFAPASLSNVISSWCQYSALHYVTFPTQVLFKSNKIVPTMLMGRLLRSKKYPWRDYAEALLISLCVATFMLQEKSRPAGKDGASVDDDDYDASGLPKPVVGVLMLVAYLSFDSFTSQWQSLGFARYKLSQYTMMLGINLFSMASTLSKIVPTGELSKTFAFLVASPEARMHVLLFSLCGCVGQLFIFYTIKKFGAVFFSLIMTTRQMLSMIMSCVLFGHSLNSVSILASVVVFSVLAARIWRRYR</sequence>
<evidence type="ECO:0000256" key="5">
    <source>
        <dbReference type="ARBA" id="ARBA00023136"/>
    </source>
</evidence>
<proteinExistence type="predicted"/>
<accession>A0A7R9YCU3</accession>
<dbReference type="GO" id="GO:0046964">
    <property type="term" value="F:3'-phosphoadenosine 5'-phosphosulfate transmembrane transporter activity"/>
    <property type="evidence" value="ECO:0007669"/>
    <property type="project" value="TreeGrafter"/>
</dbReference>
<feature type="compositionally biased region" description="Gly residues" evidence="6">
    <location>
        <begin position="17"/>
        <end position="29"/>
    </location>
</feature>
<gene>
    <name evidence="8" type="ORF">PPYR1160_LOCUS7657</name>
</gene>
<dbReference type="AlphaFoldDB" id="A0A7R9YCU3"/>
<feature type="transmembrane region" description="Helical" evidence="7">
    <location>
        <begin position="75"/>
        <end position="98"/>
    </location>
</feature>
<feature type="region of interest" description="Disordered" evidence="6">
    <location>
        <begin position="1"/>
        <end position="29"/>
    </location>
</feature>
<feature type="transmembrane region" description="Helical" evidence="7">
    <location>
        <begin position="36"/>
        <end position="55"/>
    </location>
</feature>
<evidence type="ECO:0000256" key="3">
    <source>
        <dbReference type="ARBA" id="ARBA00022692"/>
    </source>
</evidence>
<evidence type="ECO:0000256" key="7">
    <source>
        <dbReference type="SAM" id="Phobius"/>
    </source>
</evidence>
<keyword evidence="2" id="KW-0813">Transport</keyword>
<dbReference type="PANTHER" id="PTHR10778">
    <property type="entry name" value="SOLUTE CARRIER FAMILY 35 MEMBER B"/>
    <property type="match status" value="1"/>
</dbReference>
<dbReference type="InterPro" id="IPR013657">
    <property type="entry name" value="SCL35B1-4/HUT1"/>
</dbReference>
<dbReference type="GO" id="GO:0000139">
    <property type="term" value="C:Golgi membrane"/>
    <property type="evidence" value="ECO:0007669"/>
    <property type="project" value="TreeGrafter"/>
</dbReference>
<evidence type="ECO:0000256" key="2">
    <source>
        <dbReference type="ARBA" id="ARBA00022448"/>
    </source>
</evidence>
<protein>
    <recommendedName>
        <fullName evidence="9">Adenosine 3'-phospho 5'-phosphosulfate transporter 1</fullName>
    </recommendedName>
</protein>
<feature type="transmembrane region" description="Helical" evidence="7">
    <location>
        <begin position="306"/>
        <end position="324"/>
    </location>
</feature>
<evidence type="ECO:0000256" key="6">
    <source>
        <dbReference type="SAM" id="MobiDB-lite"/>
    </source>
</evidence>
<reference evidence="8" key="1">
    <citation type="submission" date="2021-01" db="EMBL/GenBank/DDBJ databases">
        <authorList>
            <person name="Corre E."/>
            <person name="Pelletier E."/>
            <person name="Niang G."/>
            <person name="Scheremetjew M."/>
            <person name="Finn R."/>
            <person name="Kale V."/>
            <person name="Holt S."/>
            <person name="Cochrane G."/>
            <person name="Meng A."/>
            <person name="Brown T."/>
            <person name="Cohen L."/>
        </authorList>
    </citation>
    <scope>NUCLEOTIDE SEQUENCE</scope>
    <source>
        <strain evidence="8">CCMP2078</strain>
    </source>
</reference>